<dbReference type="EMBL" id="BMAW01028819">
    <property type="protein sequence ID" value="GFU09266.1"/>
    <property type="molecule type" value="Genomic_DNA"/>
</dbReference>
<gene>
    <name evidence="2" type="ORF">NPIL_506661</name>
</gene>
<evidence type="ECO:0000313" key="3">
    <source>
        <dbReference type="Proteomes" id="UP000887013"/>
    </source>
</evidence>
<keyword evidence="3" id="KW-1185">Reference proteome</keyword>
<protein>
    <submittedName>
        <fullName evidence="2">Uncharacterized protein</fullName>
    </submittedName>
</protein>
<feature type="region of interest" description="Disordered" evidence="1">
    <location>
        <begin position="1"/>
        <end position="27"/>
    </location>
</feature>
<evidence type="ECO:0000256" key="1">
    <source>
        <dbReference type="SAM" id="MobiDB-lite"/>
    </source>
</evidence>
<dbReference type="AlphaFoldDB" id="A0A8X6UAA3"/>
<reference evidence="2" key="1">
    <citation type="submission" date="2020-08" db="EMBL/GenBank/DDBJ databases">
        <title>Multicomponent nature underlies the extraordinary mechanical properties of spider dragline silk.</title>
        <authorList>
            <person name="Kono N."/>
            <person name="Nakamura H."/>
            <person name="Mori M."/>
            <person name="Yoshida Y."/>
            <person name="Ohtoshi R."/>
            <person name="Malay A.D."/>
            <person name="Moran D.A.P."/>
            <person name="Tomita M."/>
            <person name="Numata K."/>
            <person name="Arakawa K."/>
        </authorList>
    </citation>
    <scope>NUCLEOTIDE SEQUENCE</scope>
</reference>
<accession>A0A8X6UAA3</accession>
<evidence type="ECO:0000313" key="2">
    <source>
        <dbReference type="EMBL" id="GFU09266.1"/>
    </source>
</evidence>
<organism evidence="2 3">
    <name type="scientific">Nephila pilipes</name>
    <name type="common">Giant wood spider</name>
    <name type="synonym">Nephila maculata</name>
    <dbReference type="NCBI Taxonomy" id="299642"/>
    <lineage>
        <taxon>Eukaryota</taxon>
        <taxon>Metazoa</taxon>
        <taxon>Ecdysozoa</taxon>
        <taxon>Arthropoda</taxon>
        <taxon>Chelicerata</taxon>
        <taxon>Arachnida</taxon>
        <taxon>Araneae</taxon>
        <taxon>Araneomorphae</taxon>
        <taxon>Entelegynae</taxon>
        <taxon>Araneoidea</taxon>
        <taxon>Nephilidae</taxon>
        <taxon>Nephila</taxon>
    </lineage>
</organism>
<name>A0A8X6UAA3_NEPPI</name>
<dbReference type="Proteomes" id="UP000887013">
    <property type="component" value="Unassembled WGS sequence"/>
</dbReference>
<sequence length="100" mass="10687">MNLRLRKLPDSIPKLSPEPLQAIPGDSPIPPIKSPLILMPPCDHKSPTPNCPCPENTLSPGSGNYRDFRPACLTMGDGRNGALAFISLSSAKRGLFYSSG</sequence>
<comment type="caution">
    <text evidence="2">The sequence shown here is derived from an EMBL/GenBank/DDBJ whole genome shotgun (WGS) entry which is preliminary data.</text>
</comment>
<proteinExistence type="predicted"/>